<protein>
    <submittedName>
        <fullName evidence="3">DNA-directed DNA polymerase</fullName>
    </submittedName>
</protein>
<dbReference type="SUPFAM" id="SSF56672">
    <property type="entry name" value="DNA/RNA polymerases"/>
    <property type="match status" value="1"/>
</dbReference>
<dbReference type="GO" id="GO:0003677">
    <property type="term" value="F:DNA binding"/>
    <property type="evidence" value="ECO:0007669"/>
    <property type="project" value="InterPro"/>
</dbReference>
<accession>A0A0R3RBE0</accession>
<evidence type="ECO:0000313" key="3">
    <source>
        <dbReference type="WBParaSite" id="BTMF_0001735901-mRNA-1"/>
    </source>
</evidence>
<reference evidence="1 2" key="2">
    <citation type="submission" date="2018-11" db="EMBL/GenBank/DDBJ databases">
        <authorList>
            <consortium name="Pathogen Informatics"/>
        </authorList>
    </citation>
    <scope>NUCLEOTIDE SEQUENCE [LARGE SCALE GENOMIC DNA]</scope>
</reference>
<dbReference type="GO" id="GO:0008408">
    <property type="term" value="F:3'-5' exonuclease activity"/>
    <property type="evidence" value="ECO:0007669"/>
    <property type="project" value="TreeGrafter"/>
</dbReference>
<dbReference type="STRING" id="42155.A0A0R3RBE0"/>
<dbReference type="GO" id="GO:0005760">
    <property type="term" value="C:gamma DNA polymerase complex"/>
    <property type="evidence" value="ECO:0007669"/>
    <property type="project" value="InterPro"/>
</dbReference>
<dbReference type="GO" id="GO:0006264">
    <property type="term" value="P:mitochondrial DNA replication"/>
    <property type="evidence" value="ECO:0007669"/>
    <property type="project" value="TreeGrafter"/>
</dbReference>
<reference evidence="3" key="1">
    <citation type="submission" date="2017-02" db="UniProtKB">
        <authorList>
            <consortium name="WormBaseParasite"/>
        </authorList>
    </citation>
    <scope>IDENTIFICATION</scope>
</reference>
<dbReference type="WBParaSite" id="BTMF_0001735901-mRNA-1">
    <property type="protein sequence ID" value="BTMF_0001735901-mRNA-1"/>
    <property type="gene ID" value="BTMF_0001735901"/>
</dbReference>
<sequence length="186" mass="21090">MVRKHLNFCSESDTFNYLELTLNNPNPRTPVLDCQLGYCLTPLPKDVKDHEYFLKKYRRSIINWVVQSSAVDFLHLLIVCMKWLCEIYSIKARFALSIHDESVAFFSQVDIDRVLRKEVNLVCTTPSGECIPPGEALDMNAILVKTAGTLKKVANASFTANAAVQQQIVLGKIVKSDKNRNKKRLS</sequence>
<dbReference type="GO" id="GO:0003887">
    <property type="term" value="F:DNA-directed DNA polymerase activity"/>
    <property type="evidence" value="ECO:0007669"/>
    <property type="project" value="TreeGrafter"/>
</dbReference>
<dbReference type="InterPro" id="IPR002297">
    <property type="entry name" value="DNA-dir_DNA_pol_A_mt"/>
</dbReference>
<dbReference type="Proteomes" id="UP000280834">
    <property type="component" value="Unassembled WGS sequence"/>
</dbReference>
<dbReference type="InterPro" id="IPR043502">
    <property type="entry name" value="DNA/RNA_pol_sf"/>
</dbReference>
<evidence type="ECO:0000313" key="1">
    <source>
        <dbReference type="EMBL" id="VDO53568.1"/>
    </source>
</evidence>
<gene>
    <name evidence="1" type="ORF">BTMF_LOCUS15325</name>
</gene>
<evidence type="ECO:0000313" key="2">
    <source>
        <dbReference type="Proteomes" id="UP000280834"/>
    </source>
</evidence>
<organism evidence="3">
    <name type="scientific">Brugia timori</name>
    <dbReference type="NCBI Taxonomy" id="42155"/>
    <lineage>
        <taxon>Eukaryota</taxon>
        <taxon>Metazoa</taxon>
        <taxon>Ecdysozoa</taxon>
        <taxon>Nematoda</taxon>
        <taxon>Chromadorea</taxon>
        <taxon>Rhabditida</taxon>
        <taxon>Spirurina</taxon>
        <taxon>Spiruromorpha</taxon>
        <taxon>Filarioidea</taxon>
        <taxon>Onchocercidae</taxon>
        <taxon>Brugia</taxon>
    </lineage>
</organism>
<dbReference type="AlphaFoldDB" id="A0A0R3RBE0"/>
<proteinExistence type="predicted"/>
<keyword evidence="2" id="KW-1185">Reference proteome</keyword>
<dbReference type="PANTHER" id="PTHR10267">
    <property type="entry name" value="DNA POLYMERASE SUBUNIT GAMMA-1"/>
    <property type="match status" value="1"/>
</dbReference>
<dbReference type="PANTHER" id="PTHR10267:SF0">
    <property type="entry name" value="DNA POLYMERASE SUBUNIT GAMMA-1"/>
    <property type="match status" value="1"/>
</dbReference>
<dbReference type="EMBL" id="UZAG01022408">
    <property type="protein sequence ID" value="VDO53568.1"/>
    <property type="molecule type" value="Genomic_DNA"/>
</dbReference>
<name>A0A0R3RBE0_9BILA</name>